<dbReference type="EMBL" id="VDEI02000001">
    <property type="protein sequence ID" value="TRK45754.1"/>
    <property type="molecule type" value="Genomic_DNA"/>
</dbReference>
<feature type="compositionally biased region" description="Polar residues" evidence="1">
    <location>
        <begin position="110"/>
        <end position="120"/>
    </location>
</feature>
<proteinExistence type="predicted"/>
<dbReference type="RefSeq" id="WP_139754443.1">
    <property type="nucleotide sequence ID" value="NZ_VDEI02000001.1"/>
</dbReference>
<reference evidence="2 3" key="1">
    <citation type="journal article" date="2019" name="Appl. Environ. Microbiol.">
        <title>Clinically Unreported Salmonellosis Outbreak Detected via Comparative Genomic Analysis of Municipal Wastewater Salmonella Isolates.</title>
        <authorList>
            <person name="Diemert S."/>
            <person name="Yan T."/>
        </authorList>
    </citation>
    <scope>NUCLEOTIDE SEQUENCE [LARGE SCALE GENOMIC DNA]</scope>
    <source>
        <strain evidence="2 3">HIY0008</strain>
    </source>
</reference>
<evidence type="ECO:0000313" key="3">
    <source>
        <dbReference type="Proteomes" id="UP000307596"/>
    </source>
</evidence>
<gene>
    <name evidence="2" type="ORF">FG567_000865</name>
</gene>
<protein>
    <submittedName>
        <fullName evidence="2">Uncharacterized protein</fullName>
    </submittedName>
</protein>
<name>A0A5C5HI40_SALET</name>
<accession>A0A5C5HI40</accession>
<organism evidence="2 3">
    <name type="scientific">Salmonella enterica subsp. enterica serovar Give</name>
    <dbReference type="NCBI Taxonomy" id="46626"/>
    <lineage>
        <taxon>Bacteria</taxon>
        <taxon>Pseudomonadati</taxon>
        <taxon>Pseudomonadota</taxon>
        <taxon>Gammaproteobacteria</taxon>
        <taxon>Enterobacterales</taxon>
        <taxon>Enterobacteriaceae</taxon>
        <taxon>Salmonella</taxon>
    </lineage>
</organism>
<dbReference type="Proteomes" id="UP000307596">
    <property type="component" value="Unassembled WGS sequence"/>
</dbReference>
<evidence type="ECO:0000313" key="2">
    <source>
        <dbReference type="EMBL" id="TRK45754.1"/>
    </source>
</evidence>
<dbReference type="AlphaFoldDB" id="A0A5C5HI40"/>
<feature type="region of interest" description="Disordered" evidence="1">
    <location>
        <begin position="110"/>
        <end position="149"/>
    </location>
</feature>
<evidence type="ECO:0000256" key="1">
    <source>
        <dbReference type="SAM" id="MobiDB-lite"/>
    </source>
</evidence>
<sequence>MKLYIANTTKQRHDFAYRKPETGRLVYHPINAGSQAVVIDGTRAEIDLIIQQHAEYGLIDATKIDQNRIYIGLCYSIDKPVASKVIEKAMRDNDGYLNRAAHDRRQASVLATDSALSEQDNGYRGELEVSAEQRLNATDDKDETEFVDETLAVSAGSKKKNK</sequence>
<comment type="caution">
    <text evidence="2">The sequence shown here is derived from an EMBL/GenBank/DDBJ whole genome shotgun (WGS) entry which is preliminary data.</text>
</comment>